<dbReference type="InterPro" id="IPR011009">
    <property type="entry name" value="Kinase-like_dom_sf"/>
</dbReference>
<evidence type="ECO:0000259" key="1">
    <source>
        <dbReference type="PROSITE" id="PS50011"/>
    </source>
</evidence>
<dbReference type="GO" id="GO:0005634">
    <property type="term" value="C:nucleus"/>
    <property type="evidence" value="ECO:0007669"/>
    <property type="project" value="TreeGrafter"/>
</dbReference>
<reference evidence="2" key="1">
    <citation type="journal article" date="2019" name="Environ. Microbiol.">
        <title>Fungal ecological strategies reflected in gene transcription - a case study of two litter decomposers.</title>
        <authorList>
            <person name="Barbi F."/>
            <person name="Kohler A."/>
            <person name="Barry K."/>
            <person name="Baskaran P."/>
            <person name="Daum C."/>
            <person name="Fauchery L."/>
            <person name="Ihrmark K."/>
            <person name="Kuo A."/>
            <person name="LaButti K."/>
            <person name="Lipzen A."/>
            <person name="Morin E."/>
            <person name="Grigoriev I.V."/>
            <person name="Henrissat B."/>
            <person name="Lindahl B."/>
            <person name="Martin F."/>
        </authorList>
    </citation>
    <scope>NUCLEOTIDE SEQUENCE</scope>
    <source>
        <strain evidence="2">JB14</strain>
    </source>
</reference>
<dbReference type="SUPFAM" id="SSF56112">
    <property type="entry name" value="Protein kinase-like (PK-like)"/>
    <property type="match status" value="1"/>
</dbReference>
<name>A0A6A4IGK7_9AGAR</name>
<dbReference type="Proteomes" id="UP000799118">
    <property type="component" value="Unassembled WGS sequence"/>
</dbReference>
<dbReference type="GO" id="GO:0005737">
    <property type="term" value="C:cytoplasm"/>
    <property type="evidence" value="ECO:0007669"/>
    <property type="project" value="TreeGrafter"/>
</dbReference>
<accession>A0A6A4IGK7</accession>
<sequence>MIGFVVAGRYELLEFLDAGTFGTVFKAVDLATEGKCYAIKVLNQPEFGSVDGMLLERELSLHSRVSGHENVVGLYDVFREDGHVFLLLELSEAGTLQDAIADDTIYDVAERDAQVKMIFLGVLDGVLHCHQKNVFHRDLKPHNILCSADGTSIHIADFGLSTDDNLTRQRQCGTTPYIPPDTINESCLPRPLSPCSQDIWALGIILVNIIARRNPWNAATTSDPCFCAYLKSPLYLHQSLGISMDVTKLLVKSWRPTRSNGCIFRRYASRSWR</sequence>
<dbReference type="PANTHER" id="PTHR44167:SF24">
    <property type="entry name" value="SERINE_THREONINE-PROTEIN KINASE CHK2"/>
    <property type="match status" value="1"/>
</dbReference>
<dbReference type="AlphaFoldDB" id="A0A6A4IGK7"/>
<dbReference type="GO" id="GO:0044773">
    <property type="term" value="P:mitotic DNA damage checkpoint signaling"/>
    <property type="evidence" value="ECO:0007669"/>
    <property type="project" value="TreeGrafter"/>
</dbReference>
<dbReference type="PROSITE" id="PS50011">
    <property type="entry name" value="PROTEIN_KINASE_DOM"/>
    <property type="match status" value="1"/>
</dbReference>
<dbReference type="InterPro" id="IPR008271">
    <property type="entry name" value="Ser/Thr_kinase_AS"/>
</dbReference>
<dbReference type="PANTHER" id="PTHR44167">
    <property type="entry name" value="OVARIAN-SPECIFIC SERINE/THREONINE-PROTEIN KINASE LOK-RELATED"/>
    <property type="match status" value="1"/>
</dbReference>
<dbReference type="OrthoDB" id="541276at2759"/>
<keyword evidence="2" id="KW-0418">Kinase</keyword>
<dbReference type="GO" id="GO:0005524">
    <property type="term" value="F:ATP binding"/>
    <property type="evidence" value="ECO:0007669"/>
    <property type="project" value="InterPro"/>
</dbReference>
<organism evidence="2 3">
    <name type="scientific">Gymnopus androsaceus JB14</name>
    <dbReference type="NCBI Taxonomy" id="1447944"/>
    <lineage>
        <taxon>Eukaryota</taxon>
        <taxon>Fungi</taxon>
        <taxon>Dikarya</taxon>
        <taxon>Basidiomycota</taxon>
        <taxon>Agaricomycotina</taxon>
        <taxon>Agaricomycetes</taxon>
        <taxon>Agaricomycetidae</taxon>
        <taxon>Agaricales</taxon>
        <taxon>Marasmiineae</taxon>
        <taxon>Omphalotaceae</taxon>
        <taxon>Gymnopus</taxon>
    </lineage>
</organism>
<protein>
    <submittedName>
        <fullName evidence="2">Kinase-like protein</fullName>
    </submittedName>
</protein>
<evidence type="ECO:0000313" key="2">
    <source>
        <dbReference type="EMBL" id="KAE9409781.1"/>
    </source>
</evidence>
<dbReference type="Pfam" id="PF00069">
    <property type="entry name" value="Pkinase"/>
    <property type="match status" value="1"/>
</dbReference>
<evidence type="ECO:0000313" key="3">
    <source>
        <dbReference type="Proteomes" id="UP000799118"/>
    </source>
</evidence>
<dbReference type="GO" id="GO:0004674">
    <property type="term" value="F:protein serine/threonine kinase activity"/>
    <property type="evidence" value="ECO:0007669"/>
    <property type="project" value="TreeGrafter"/>
</dbReference>
<proteinExistence type="predicted"/>
<dbReference type="EMBL" id="ML769387">
    <property type="protein sequence ID" value="KAE9409781.1"/>
    <property type="molecule type" value="Genomic_DNA"/>
</dbReference>
<dbReference type="PROSITE" id="PS00108">
    <property type="entry name" value="PROTEIN_KINASE_ST"/>
    <property type="match status" value="1"/>
</dbReference>
<feature type="domain" description="Protein kinase" evidence="1">
    <location>
        <begin position="10"/>
        <end position="273"/>
    </location>
</feature>
<dbReference type="SMART" id="SM00220">
    <property type="entry name" value="S_TKc"/>
    <property type="match status" value="1"/>
</dbReference>
<keyword evidence="3" id="KW-1185">Reference proteome</keyword>
<keyword evidence="2" id="KW-0808">Transferase</keyword>
<dbReference type="InterPro" id="IPR000719">
    <property type="entry name" value="Prot_kinase_dom"/>
</dbReference>
<dbReference type="Gene3D" id="1.10.510.10">
    <property type="entry name" value="Transferase(Phosphotransferase) domain 1"/>
    <property type="match status" value="1"/>
</dbReference>
<gene>
    <name evidence="2" type="ORF">BT96DRAFT_1085656</name>
</gene>